<name>A0AA42DN09_9FIRM</name>
<accession>A0AA42DN09</accession>
<evidence type="ECO:0000313" key="6">
    <source>
        <dbReference type="Proteomes" id="UP001169242"/>
    </source>
</evidence>
<comment type="caution">
    <text evidence="5">The sequence shown here is derived from an EMBL/GenBank/DDBJ whole genome shotgun (WGS) entry which is preliminary data.</text>
</comment>
<keyword evidence="6" id="KW-1185">Reference proteome</keyword>
<dbReference type="PANTHER" id="PTHR32347">
    <property type="entry name" value="EFFLUX SYSTEM COMPONENT YKNX-RELATED"/>
    <property type="match status" value="1"/>
</dbReference>
<dbReference type="AlphaFoldDB" id="A0AA42DN09"/>
<organism evidence="5 6">
    <name type="scientific">Holtiella tumoricola</name>
    <dbReference type="NCBI Taxonomy" id="3018743"/>
    <lineage>
        <taxon>Bacteria</taxon>
        <taxon>Bacillati</taxon>
        <taxon>Bacillota</taxon>
        <taxon>Clostridia</taxon>
        <taxon>Lachnospirales</taxon>
        <taxon>Cellulosilyticaceae</taxon>
        <taxon>Holtiella</taxon>
    </lineage>
</organism>
<dbReference type="Gene3D" id="2.40.30.170">
    <property type="match status" value="1"/>
</dbReference>
<feature type="coiled-coil region" evidence="3">
    <location>
        <begin position="86"/>
        <end position="258"/>
    </location>
</feature>
<dbReference type="GO" id="GO:0030313">
    <property type="term" value="C:cell envelope"/>
    <property type="evidence" value="ECO:0007669"/>
    <property type="project" value="UniProtKB-SubCell"/>
</dbReference>
<dbReference type="Gene3D" id="2.40.50.100">
    <property type="match status" value="1"/>
</dbReference>
<protein>
    <submittedName>
        <fullName evidence="5">Biotin/lipoyl-binding protein</fullName>
    </submittedName>
</protein>
<evidence type="ECO:0000256" key="4">
    <source>
        <dbReference type="SAM" id="SignalP"/>
    </source>
</evidence>
<dbReference type="Proteomes" id="UP001169242">
    <property type="component" value="Unassembled WGS sequence"/>
</dbReference>
<evidence type="ECO:0000256" key="1">
    <source>
        <dbReference type="ARBA" id="ARBA00004196"/>
    </source>
</evidence>
<dbReference type="PANTHER" id="PTHR32347:SF23">
    <property type="entry name" value="BLL5650 PROTEIN"/>
    <property type="match status" value="1"/>
</dbReference>
<gene>
    <name evidence="5" type="ORF">PBV87_11000</name>
</gene>
<dbReference type="RefSeq" id="WP_271012304.1">
    <property type="nucleotide sequence ID" value="NZ_JAQIFT010000044.1"/>
</dbReference>
<reference evidence="5" key="1">
    <citation type="journal article" date="2023" name="Int. J. Syst. Evol. Microbiol.">
        <title>&lt;i&gt;Holtiella tumoricola&lt;/i&gt; gen. nov. sp. nov., isolated from a human clinical sample.</title>
        <authorList>
            <person name="Allen-Vercoe E."/>
            <person name="Daigneault M.C."/>
            <person name="Vancuren S.J."/>
            <person name="Cochrane K."/>
            <person name="O'Neal L.L."/>
            <person name="Sankaranarayanan K."/>
            <person name="Lawson P.A."/>
        </authorList>
    </citation>
    <scope>NUCLEOTIDE SEQUENCE</scope>
    <source>
        <strain evidence="5">CC70A</strain>
    </source>
</reference>
<keyword evidence="2 3" id="KW-0175">Coiled coil</keyword>
<evidence type="ECO:0000256" key="2">
    <source>
        <dbReference type="ARBA" id="ARBA00023054"/>
    </source>
</evidence>
<dbReference type="InterPro" id="IPR050465">
    <property type="entry name" value="UPF0194_transport"/>
</dbReference>
<evidence type="ECO:0000256" key="3">
    <source>
        <dbReference type="SAM" id="Coils"/>
    </source>
</evidence>
<proteinExistence type="predicted"/>
<evidence type="ECO:0000313" key="5">
    <source>
        <dbReference type="EMBL" id="MDA3732008.1"/>
    </source>
</evidence>
<feature type="chain" id="PRO_5041244966" evidence="4">
    <location>
        <begin position="24"/>
        <end position="380"/>
    </location>
</feature>
<comment type="subcellular location">
    <subcellularLocation>
        <location evidence="1">Cell envelope</location>
    </subcellularLocation>
</comment>
<dbReference type="EMBL" id="JAQIFT010000044">
    <property type="protein sequence ID" value="MDA3732008.1"/>
    <property type="molecule type" value="Genomic_DNA"/>
</dbReference>
<keyword evidence="4" id="KW-0732">Signal</keyword>
<sequence>MGCKKVKLGIGIVTLCLGSMMFAGCEKAETPVEDVIVPETKIEIEGVVAVEDKMEFNIEFPATITNVHVKDGEKVKVGDILATLDLEDYKNQIAQKENEIKLYEIELQELGEVLYPQNAYITQISNNIKEKQAQLEQGTDQDVKKLENNLEIAKQNYDKGLKDYNTLEELLEVQAVSQEEVTKAKLALQEASKQIENLELSIEQTKQSKKLEIESLKAELGNLTTQVNNGKKQSATGTDKLRIQMETATLQLESMKSKLDREYLQENQIIAPGDGLIIYNINCQKGSKVETIIGSLMEGLDEKSLVIEANLPEEYNGDLQLEDTVEVLPYTDQGTTLKGTVVRKAEHATESYGETVIKTIIKVEDKEGLLTIGGNVDIQF</sequence>
<feature type="signal peptide" evidence="4">
    <location>
        <begin position="1"/>
        <end position="23"/>
    </location>
</feature>
<dbReference type="PROSITE" id="PS51257">
    <property type="entry name" value="PROKAR_LIPOPROTEIN"/>
    <property type="match status" value="1"/>
</dbReference>